<gene>
    <name evidence="1" type="ORF">Ahu01nite_078530</name>
</gene>
<protein>
    <submittedName>
        <fullName evidence="1">Uncharacterized protein</fullName>
    </submittedName>
</protein>
<accession>A0ABQ4A1N2</accession>
<sequence>MTSAYEDTREACRAVARTYLELDRFVTGQPGRGIAAQDALDLLHQLGCLAQTLENRVDELVALDRRIEEHGGDPALRAELLRLASTPCRVVFTAATGVPPRSETMPVARIVAEAQEREREIRLAVRAVRLGEALAGPGVALREQLAKLETLIADALSAGLGHGRPQISPEALAVLDRLALWEKAAGSGRWRELPTGDLQADVVRATEGVIVQRRALRQGYYAELTGRLAAYRQKAADDGLGELLTLDPFYQAARRALRPDGFDLAVAGAAVLAYQRAVNGDLP</sequence>
<reference evidence="1 2" key="1">
    <citation type="submission" date="2021-01" db="EMBL/GenBank/DDBJ databases">
        <title>Whole genome shotgun sequence of Actinoplanes humidus NBRC 14915.</title>
        <authorList>
            <person name="Komaki H."/>
            <person name="Tamura T."/>
        </authorList>
    </citation>
    <scope>NUCLEOTIDE SEQUENCE [LARGE SCALE GENOMIC DNA]</scope>
    <source>
        <strain evidence="1 2">NBRC 14915</strain>
    </source>
</reference>
<keyword evidence="2" id="KW-1185">Reference proteome</keyword>
<evidence type="ECO:0000313" key="2">
    <source>
        <dbReference type="Proteomes" id="UP000603200"/>
    </source>
</evidence>
<proteinExistence type="predicted"/>
<evidence type="ECO:0000313" key="1">
    <source>
        <dbReference type="EMBL" id="GIE24751.1"/>
    </source>
</evidence>
<comment type="caution">
    <text evidence="1">The sequence shown here is derived from an EMBL/GenBank/DDBJ whole genome shotgun (WGS) entry which is preliminary data.</text>
</comment>
<organism evidence="1 2">
    <name type="scientific">Winogradskya humida</name>
    <dbReference type="NCBI Taxonomy" id="113566"/>
    <lineage>
        <taxon>Bacteria</taxon>
        <taxon>Bacillati</taxon>
        <taxon>Actinomycetota</taxon>
        <taxon>Actinomycetes</taxon>
        <taxon>Micromonosporales</taxon>
        <taxon>Micromonosporaceae</taxon>
        <taxon>Winogradskya</taxon>
    </lineage>
</organism>
<dbReference type="Proteomes" id="UP000603200">
    <property type="component" value="Unassembled WGS sequence"/>
</dbReference>
<name>A0ABQ4A1N2_9ACTN</name>
<dbReference type="EMBL" id="BOMN01000112">
    <property type="protein sequence ID" value="GIE24751.1"/>
    <property type="molecule type" value="Genomic_DNA"/>
</dbReference>